<evidence type="ECO:0000256" key="1">
    <source>
        <dbReference type="SAM" id="MobiDB-lite"/>
    </source>
</evidence>
<dbReference type="EMBL" id="BGPR01005850">
    <property type="protein sequence ID" value="GBN13994.1"/>
    <property type="molecule type" value="Genomic_DNA"/>
</dbReference>
<comment type="caution">
    <text evidence="2">The sequence shown here is derived from an EMBL/GenBank/DDBJ whole genome shotgun (WGS) entry which is preliminary data.</text>
</comment>
<keyword evidence="3" id="KW-1185">Reference proteome</keyword>
<evidence type="ECO:0000313" key="2">
    <source>
        <dbReference type="EMBL" id="GBN13994.1"/>
    </source>
</evidence>
<feature type="region of interest" description="Disordered" evidence="1">
    <location>
        <begin position="29"/>
        <end position="48"/>
    </location>
</feature>
<accession>A0A4Y2LHF7</accession>
<reference evidence="2 3" key="1">
    <citation type="journal article" date="2019" name="Sci. Rep.">
        <title>Orb-weaving spider Araneus ventricosus genome elucidates the spidroin gene catalogue.</title>
        <authorList>
            <person name="Kono N."/>
            <person name="Nakamura H."/>
            <person name="Ohtoshi R."/>
            <person name="Moran D.A.P."/>
            <person name="Shinohara A."/>
            <person name="Yoshida Y."/>
            <person name="Fujiwara M."/>
            <person name="Mori M."/>
            <person name="Tomita M."/>
            <person name="Arakawa K."/>
        </authorList>
    </citation>
    <scope>NUCLEOTIDE SEQUENCE [LARGE SCALE GENOMIC DNA]</scope>
</reference>
<feature type="region of interest" description="Disordered" evidence="1">
    <location>
        <begin position="78"/>
        <end position="100"/>
    </location>
</feature>
<gene>
    <name evidence="2" type="ORF">AVEN_100249_1</name>
</gene>
<name>A0A4Y2LHF7_ARAVE</name>
<evidence type="ECO:0000313" key="3">
    <source>
        <dbReference type="Proteomes" id="UP000499080"/>
    </source>
</evidence>
<protein>
    <submittedName>
        <fullName evidence="2">Uncharacterized protein</fullName>
    </submittedName>
</protein>
<dbReference type="AlphaFoldDB" id="A0A4Y2LHF7"/>
<dbReference type="Proteomes" id="UP000499080">
    <property type="component" value="Unassembled WGS sequence"/>
</dbReference>
<proteinExistence type="predicted"/>
<organism evidence="2 3">
    <name type="scientific">Araneus ventricosus</name>
    <name type="common">Orbweaver spider</name>
    <name type="synonym">Epeira ventricosa</name>
    <dbReference type="NCBI Taxonomy" id="182803"/>
    <lineage>
        <taxon>Eukaryota</taxon>
        <taxon>Metazoa</taxon>
        <taxon>Ecdysozoa</taxon>
        <taxon>Arthropoda</taxon>
        <taxon>Chelicerata</taxon>
        <taxon>Arachnida</taxon>
        <taxon>Araneae</taxon>
        <taxon>Araneomorphae</taxon>
        <taxon>Entelegynae</taxon>
        <taxon>Araneoidea</taxon>
        <taxon>Araneidae</taxon>
        <taxon>Araneus</taxon>
    </lineage>
</organism>
<sequence length="100" mass="11251">MQTSPSHPTRSRPRFPTAPLAFRPFVMTPSKHLPDPPNSQCRLKRSPANPSLFRDCPPILYKRLAAFQTHKIDFGSRGTTQWRARGAPRGGGTDMEKFCS</sequence>